<feature type="transmembrane region" description="Helical" evidence="2">
    <location>
        <begin position="69"/>
        <end position="87"/>
    </location>
</feature>
<gene>
    <name evidence="3" type="ORF">ER308_10575</name>
</gene>
<sequence length="151" mass="15083">MSTNRALAVLLGLVALAVLAQAALAGLFLAGVPGARLGHMIVGWLLPWSAIVPAVMAVVAHSNRRVSRGVMIGAVLLPMLLFVQEALGHMPFAASTAVHVPYGVGLFAGTVLLAAASTRPPTAAPRPEEVPPPGASPAPGSGTPPTPNPGG</sequence>
<protein>
    <submittedName>
        <fullName evidence="3">Uncharacterized protein</fullName>
    </submittedName>
</protein>
<dbReference type="AlphaFoldDB" id="A0A411YFK6"/>
<evidence type="ECO:0000256" key="1">
    <source>
        <dbReference type="SAM" id="MobiDB-lite"/>
    </source>
</evidence>
<dbReference type="Proteomes" id="UP000291469">
    <property type="component" value="Chromosome"/>
</dbReference>
<keyword evidence="4" id="KW-1185">Reference proteome</keyword>
<organism evidence="3 4">
    <name type="scientific">Egibacter rhizosphaerae</name>
    <dbReference type="NCBI Taxonomy" id="1670831"/>
    <lineage>
        <taxon>Bacteria</taxon>
        <taxon>Bacillati</taxon>
        <taxon>Actinomycetota</taxon>
        <taxon>Nitriliruptoria</taxon>
        <taxon>Egibacterales</taxon>
        <taxon>Egibacteraceae</taxon>
        <taxon>Egibacter</taxon>
    </lineage>
</organism>
<keyword evidence="2" id="KW-1133">Transmembrane helix</keyword>
<feature type="transmembrane region" description="Helical" evidence="2">
    <location>
        <begin position="41"/>
        <end position="60"/>
    </location>
</feature>
<feature type="compositionally biased region" description="Pro residues" evidence="1">
    <location>
        <begin position="130"/>
        <end position="151"/>
    </location>
</feature>
<evidence type="ECO:0000256" key="2">
    <source>
        <dbReference type="SAM" id="Phobius"/>
    </source>
</evidence>
<dbReference type="EMBL" id="CP036402">
    <property type="protein sequence ID" value="QBI19959.1"/>
    <property type="molecule type" value="Genomic_DNA"/>
</dbReference>
<proteinExistence type="predicted"/>
<dbReference type="RefSeq" id="WP_131154956.1">
    <property type="nucleotide sequence ID" value="NZ_CP036402.1"/>
</dbReference>
<keyword evidence="2" id="KW-0472">Membrane</keyword>
<dbReference type="KEGG" id="erz:ER308_10575"/>
<feature type="region of interest" description="Disordered" evidence="1">
    <location>
        <begin position="118"/>
        <end position="151"/>
    </location>
</feature>
<accession>A0A411YFK6</accession>
<name>A0A411YFK6_9ACTN</name>
<evidence type="ECO:0000313" key="3">
    <source>
        <dbReference type="EMBL" id="QBI19959.1"/>
    </source>
</evidence>
<reference evidence="3 4" key="1">
    <citation type="submission" date="2019-01" db="EMBL/GenBank/DDBJ databases">
        <title>Egibacter rhizosphaerae EGI 80759T.</title>
        <authorList>
            <person name="Chen D.-D."/>
            <person name="Tian Y."/>
            <person name="Jiao J.-Y."/>
            <person name="Zhang X.-T."/>
            <person name="Zhang Y.-G."/>
            <person name="Zhang Y."/>
            <person name="Xiao M."/>
            <person name="Shu W.-S."/>
            <person name="Li W.-J."/>
        </authorList>
    </citation>
    <scope>NUCLEOTIDE SEQUENCE [LARGE SCALE GENOMIC DNA]</scope>
    <source>
        <strain evidence="3 4">EGI 80759</strain>
    </source>
</reference>
<evidence type="ECO:0000313" key="4">
    <source>
        <dbReference type="Proteomes" id="UP000291469"/>
    </source>
</evidence>
<keyword evidence="2" id="KW-0812">Transmembrane</keyword>
<feature type="transmembrane region" description="Helical" evidence="2">
    <location>
        <begin position="99"/>
        <end position="116"/>
    </location>
</feature>